<feature type="chain" id="PRO_5030943937" description="PS II complex 12 kDa extrinsic protein" evidence="1">
    <location>
        <begin position="28"/>
        <end position="195"/>
    </location>
</feature>
<feature type="signal peptide" evidence="1">
    <location>
        <begin position="1"/>
        <end position="27"/>
    </location>
</feature>
<evidence type="ECO:0000313" key="2">
    <source>
        <dbReference type="EMBL" id="CAD8900388.1"/>
    </source>
</evidence>
<evidence type="ECO:0008006" key="3">
    <source>
        <dbReference type="Google" id="ProtNLM"/>
    </source>
</evidence>
<gene>
    <name evidence="2" type="ORF">CHYS00102_LOCUS27605</name>
</gene>
<accession>A0A7S1BXX3</accession>
<organism evidence="2">
    <name type="scientific">Corethron hystrix</name>
    <dbReference type="NCBI Taxonomy" id="216773"/>
    <lineage>
        <taxon>Eukaryota</taxon>
        <taxon>Sar</taxon>
        <taxon>Stramenopiles</taxon>
        <taxon>Ochrophyta</taxon>
        <taxon>Bacillariophyta</taxon>
        <taxon>Coscinodiscophyceae</taxon>
        <taxon>Corethrophycidae</taxon>
        <taxon>Corethrales</taxon>
        <taxon>Corethraceae</taxon>
        <taxon>Corethron</taxon>
    </lineage>
</organism>
<protein>
    <recommendedName>
        <fullName evidence="3">PS II complex 12 kDa extrinsic protein</fullName>
    </recommendedName>
</protein>
<dbReference type="EMBL" id="HBFR01037863">
    <property type="protein sequence ID" value="CAD8900388.1"/>
    <property type="molecule type" value="Transcribed_RNA"/>
</dbReference>
<name>A0A7S1BXX3_9STRA</name>
<sequence>MHKLRMKTFMNLATLLVLVSSRHGASAFNSFPATAQKHEHASLSSEHLNTSDNCRRRAIMKVVMSSMALMVPKHRVQAAVIQVDPCVLGEGSGCEDRDGSNDFVRELQRKSAERQEEYKKEALNAYNMKNYPDYFKTLNPPRTLVQKRSDGSFLALTDDEINTLRRSNKIGTSMAKTMGGRVTDLTQKPVLQFLD</sequence>
<keyword evidence="1" id="KW-0732">Signal</keyword>
<proteinExistence type="predicted"/>
<evidence type="ECO:0000256" key="1">
    <source>
        <dbReference type="SAM" id="SignalP"/>
    </source>
</evidence>
<reference evidence="2" key="1">
    <citation type="submission" date="2021-01" db="EMBL/GenBank/DDBJ databases">
        <authorList>
            <person name="Corre E."/>
            <person name="Pelletier E."/>
            <person name="Niang G."/>
            <person name="Scheremetjew M."/>
            <person name="Finn R."/>
            <person name="Kale V."/>
            <person name="Holt S."/>
            <person name="Cochrane G."/>
            <person name="Meng A."/>
            <person name="Brown T."/>
            <person name="Cohen L."/>
        </authorList>
    </citation>
    <scope>NUCLEOTIDE SEQUENCE</scope>
    <source>
        <strain evidence="2">308</strain>
    </source>
</reference>
<dbReference type="AlphaFoldDB" id="A0A7S1BXX3"/>